<feature type="compositionally biased region" description="Basic and acidic residues" evidence="1">
    <location>
        <begin position="863"/>
        <end position="875"/>
    </location>
</feature>
<feature type="compositionally biased region" description="Polar residues" evidence="1">
    <location>
        <begin position="715"/>
        <end position="731"/>
    </location>
</feature>
<name>A0A2U3DP04_PURLI</name>
<feature type="region of interest" description="Disordered" evidence="1">
    <location>
        <begin position="811"/>
        <end position="955"/>
    </location>
</feature>
<evidence type="ECO:0000259" key="2">
    <source>
        <dbReference type="PROSITE" id="PS50013"/>
    </source>
</evidence>
<proteinExistence type="predicted"/>
<dbReference type="Gene3D" id="2.40.50.40">
    <property type="match status" value="1"/>
</dbReference>
<evidence type="ECO:0000313" key="3">
    <source>
        <dbReference type="EMBL" id="PWI63982.1"/>
    </source>
</evidence>
<dbReference type="Proteomes" id="UP000245956">
    <property type="component" value="Unassembled WGS sequence"/>
</dbReference>
<dbReference type="InterPro" id="IPR029044">
    <property type="entry name" value="Nucleotide-diphossugar_trans"/>
</dbReference>
<feature type="compositionally biased region" description="Basic and acidic residues" evidence="1">
    <location>
        <begin position="917"/>
        <end position="941"/>
    </location>
</feature>
<dbReference type="SMART" id="SM00298">
    <property type="entry name" value="CHROMO"/>
    <property type="match status" value="1"/>
</dbReference>
<comment type="caution">
    <text evidence="3">The sequence shown here is derived from an EMBL/GenBank/DDBJ whole genome shotgun (WGS) entry which is preliminary data.</text>
</comment>
<dbReference type="PROSITE" id="PS50013">
    <property type="entry name" value="CHROMO_2"/>
    <property type="match status" value="1"/>
</dbReference>
<reference evidence="3 4" key="1">
    <citation type="journal article" date="2016" name="Front. Microbiol.">
        <title>Genome and transcriptome sequences reveal the specific parasitism of the nematophagous Purpureocillium lilacinum 36-1.</title>
        <authorList>
            <person name="Xie J."/>
            <person name="Li S."/>
            <person name="Mo C."/>
            <person name="Xiao X."/>
            <person name="Peng D."/>
            <person name="Wang G."/>
            <person name="Xiao Y."/>
        </authorList>
    </citation>
    <scope>NUCLEOTIDE SEQUENCE [LARGE SCALE GENOMIC DNA]</scope>
    <source>
        <strain evidence="3 4">36-1</strain>
    </source>
</reference>
<feature type="region of interest" description="Disordered" evidence="1">
    <location>
        <begin position="715"/>
        <end position="773"/>
    </location>
</feature>
<dbReference type="EMBL" id="LCWV01000136">
    <property type="protein sequence ID" value="PWI63982.1"/>
    <property type="molecule type" value="Genomic_DNA"/>
</dbReference>
<dbReference type="SUPFAM" id="SSF53448">
    <property type="entry name" value="Nucleotide-diphospho-sugar transferases"/>
    <property type="match status" value="1"/>
</dbReference>
<protein>
    <recommendedName>
        <fullName evidence="2">Chromo domain-containing protein</fullName>
    </recommendedName>
</protein>
<feature type="non-terminal residue" evidence="3">
    <location>
        <position position="1029"/>
    </location>
</feature>
<feature type="compositionally biased region" description="Low complexity" evidence="1">
    <location>
        <begin position="679"/>
        <end position="691"/>
    </location>
</feature>
<evidence type="ECO:0000313" key="4">
    <source>
        <dbReference type="Proteomes" id="UP000245956"/>
    </source>
</evidence>
<sequence>MDGTQPASGGAANIGRAGLPRAPRVVAQPSVHFSMRGFMVLFWLMADSPPVATPSTSKSTYLTAAHEHSPKWMILAKLQCASRYVLLHTPGLTGGQRPRSKHAVWRPSGQVGDHTLSSELQLPAIMTESTSATSHDQSSTLGEACRFLDYGRARGAENMVSRGGWLDEILWVVNTEEEDDLRYLEEIIASDPGRHKALYLPGETLSTYTYYKAWQRLDRGKYYVKVDDDIVWIADDAIPRLISQKLDHPECFAVAANVINNPPLGFIHYHIGALHPYLPEVAGPESNIGTTSWKPSLDPFWSGPSDFTWPLHKRPPRQKHRWLRVKEEQMMSQTPAAQLKYEVWGDSYSSWAIAAQMHYSLLENIESDKLGLYKFRPPWDMHGERIRINFICFYADDILNTDISTWPRDRGDEDMIAIDLPKRLHRRKWPVKLLRRLPPLTSNEAIMLIGDALGAHLQYVDQVDLAETDLLTRYQCLARDRGFPSAGRRVIVDFILHVRSPEVCAILNLSWLSDMHAIRDTVLLADERTFSWQSWPPSPVADRTTAQRISADESLTEGRGRASVLRIPEALRGCFCNPELNGFTALPLYKAPLVNLYGDSAAKLPQPAHVQVKDPRITTALAMSTQETRYSMPNANRLSRDAVIEISSNSETDDSSDGDESLPSLSTLTGVYAARLSPAAQQAHGSASGGPTTERDGPARQPILATEGLPVTATTAQSSVANSVQPQPRSSELQRGEKSIAVNAETANASPVAAKSTGPCLHGPRTQVPGMVPGGRRHPARNFGMAEGGPISYAARAYDDTNRVPAASASVAATHPGYPDPASPAGRSGHEAHESRRPAFCPSVTQPGDNQAEGVPNGANGGMDERRLRDYDDAPRYSLRPRRQWPLATSKKEHSNAWASACGRRRPGHQPSSGGRRASDKVKEARKSSKRQAEQDADKVGRTGAQKKRRQNPVPRDVGIFEVDCLLARRGEEEKEQEFLVKWTSEPGRTVTSWEPRHHILDKQMLGHFEAGWQGFDEGVDVLDERGRG</sequence>
<organism evidence="3 4">
    <name type="scientific">Purpureocillium lilacinum</name>
    <name type="common">Paecilomyces lilacinus</name>
    <dbReference type="NCBI Taxonomy" id="33203"/>
    <lineage>
        <taxon>Eukaryota</taxon>
        <taxon>Fungi</taxon>
        <taxon>Dikarya</taxon>
        <taxon>Ascomycota</taxon>
        <taxon>Pezizomycotina</taxon>
        <taxon>Sordariomycetes</taxon>
        <taxon>Hypocreomycetidae</taxon>
        <taxon>Hypocreales</taxon>
        <taxon>Ophiocordycipitaceae</taxon>
        <taxon>Purpureocillium</taxon>
    </lineage>
</organism>
<dbReference type="AlphaFoldDB" id="A0A2U3DP04"/>
<accession>A0A2U3DP04</accession>
<feature type="domain" description="Chromo" evidence="2">
    <location>
        <begin position="961"/>
        <end position="1010"/>
    </location>
</feature>
<dbReference type="InterPro" id="IPR000953">
    <property type="entry name" value="Chromo/chromo_shadow_dom"/>
</dbReference>
<feature type="region of interest" description="Disordered" evidence="1">
    <location>
        <begin position="679"/>
        <end position="700"/>
    </location>
</feature>
<evidence type="ECO:0000256" key="1">
    <source>
        <dbReference type="SAM" id="MobiDB-lite"/>
    </source>
</evidence>
<feature type="compositionally biased region" description="Basic and acidic residues" evidence="1">
    <location>
        <begin position="828"/>
        <end position="837"/>
    </location>
</feature>
<gene>
    <name evidence="3" type="ORF">PCL_01204</name>
</gene>